<dbReference type="InterPro" id="IPR025455">
    <property type="entry name" value="DUF4276"/>
</dbReference>
<reference evidence="1 2" key="1">
    <citation type="submission" date="2019-09" db="EMBL/GenBank/DDBJ databases">
        <title>Genome sequence and assembly of Adhaeribacter sp.</title>
        <authorList>
            <person name="Chhetri G."/>
        </authorList>
    </citation>
    <scope>NUCLEOTIDE SEQUENCE [LARGE SCALE GENOMIC DNA]</scope>
    <source>
        <strain evidence="1 2">DK36</strain>
    </source>
</reference>
<protein>
    <submittedName>
        <fullName evidence="1">DUF4276 family protein</fullName>
    </submittedName>
</protein>
<organism evidence="1 2">
    <name type="scientific">Adhaeribacter rhizoryzae</name>
    <dbReference type="NCBI Taxonomy" id="2607907"/>
    <lineage>
        <taxon>Bacteria</taxon>
        <taxon>Pseudomonadati</taxon>
        <taxon>Bacteroidota</taxon>
        <taxon>Cytophagia</taxon>
        <taxon>Cytophagales</taxon>
        <taxon>Hymenobacteraceae</taxon>
        <taxon>Adhaeribacter</taxon>
    </lineage>
</organism>
<dbReference type="AlphaFoldDB" id="A0A5M6DQQ1"/>
<dbReference type="Proteomes" id="UP000323426">
    <property type="component" value="Unassembled WGS sequence"/>
</dbReference>
<keyword evidence="2" id="KW-1185">Reference proteome</keyword>
<dbReference type="Pfam" id="PF14103">
    <property type="entry name" value="DUF4276"/>
    <property type="match status" value="1"/>
</dbReference>
<accession>A0A5M6DQQ1</accession>
<evidence type="ECO:0000313" key="1">
    <source>
        <dbReference type="EMBL" id="KAA5547795.1"/>
    </source>
</evidence>
<proteinExistence type="predicted"/>
<dbReference type="EMBL" id="VWSF01000004">
    <property type="protein sequence ID" value="KAA5547795.1"/>
    <property type="molecule type" value="Genomic_DNA"/>
</dbReference>
<name>A0A5M6DQQ1_9BACT</name>
<evidence type="ECO:0000313" key="2">
    <source>
        <dbReference type="Proteomes" id="UP000323426"/>
    </source>
</evidence>
<sequence length="214" mass="24477">MICKQEVTWENTGKKGGLKVSKKKVTSIGLIVEDNSDFDSFKTIIRRILNKDNLSFKKAIGNGCGKLKRKASSYASTLSQRGCEMVILVHDLDRNNLASLETELKKLMEDSPAPYNFVCIPIEEIEGWFLSDTLTIKEAFNLLNEPRLSGNPELIKSPKEKLAEIIYLGSNKSKRYLNTKHNLILSEKVRIEEMKSKCPSFRLFCDFLLQYEYK</sequence>
<comment type="caution">
    <text evidence="1">The sequence shown here is derived from an EMBL/GenBank/DDBJ whole genome shotgun (WGS) entry which is preliminary data.</text>
</comment>
<gene>
    <name evidence="1" type="ORF">F0145_07560</name>
</gene>